<keyword evidence="1 3" id="KW-0853">WD repeat</keyword>
<organism evidence="6">
    <name type="scientific">Anthurium amnicola</name>
    <dbReference type="NCBI Taxonomy" id="1678845"/>
    <lineage>
        <taxon>Eukaryota</taxon>
        <taxon>Viridiplantae</taxon>
        <taxon>Streptophyta</taxon>
        <taxon>Embryophyta</taxon>
        <taxon>Tracheophyta</taxon>
        <taxon>Spermatophyta</taxon>
        <taxon>Magnoliopsida</taxon>
        <taxon>Liliopsida</taxon>
        <taxon>Araceae</taxon>
        <taxon>Pothoideae</taxon>
        <taxon>Potheae</taxon>
        <taxon>Anthurium</taxon>
    </lineage>
</organism>
<gene>
    <name evidence="6" type="primary">HET-E1</name>
    <name evidence="6" type="ORF">g.63283</name>
</gene>
<dbReference type="Gene3D" id="2.130.10.10">
    <property type="entry name" value="YVTN repeat-like/Quinoprotein amine dehydrogenase"/>
    <property type="match status" value="3"/>
</dbReference>
<keyword evidence="2" id="KW-0677">Repeat</keyword>
<dbReference type="InterPro" id="IPR020472">
    <property type="entry name" value="WD40_PAC1"/>
</dbReference>
<feature type="repeat" description="WD" evidence="3">
    <location>
        <begin position="262"/>
        <end position="293"/>
    </location>
</feature>
<dbReference type="PROSITE" id="PS50294">
    <property type="entry name" value="WD_REPEATS_REGION"/>
    <property type="match status" value="3"/>
</dbReference>
<evidence type="ECO:0000256" key="3">
    <source>
        <dbReference type="PROSITE-ProRule" id="PRU00221"/>
    </source>
</evidence>
<feature type="chain" id="PRO_5008899415" evidence="5">
    <location>
        <begin position="21"/>
        <end position="507"/>
    </location>
</feature>
<protein>
    <submittedName>
        <fullName evidence="6">Vegetative incompatibility protein HET-E-1</fullName>
    </submittedName>
</protein>
<dbReference type="FunFam" id="2.130.10.10:FF:000775">
    <property type="entry name" value="BnaA09g28200D protein"/>
    <property type="match status" value="1"/>
</dbReference>
<evidence type="ECO:0000256" key="2">
    <source>
        <dbReference type="ARBA" id="ARBA00022737"/>
    </source>
</evidence>
<name>A0A1D1XEV9_9ARAE</name>
<feature type="compositionally biased region" description="Low complexity" evidence="4">
    <location>
        <begin position="26"/>
        <end position="38"/>
    </location>
</feature>
<keyword evidence="5" id="KW-0732">Signal</keyword>
<feature type="compositionally biased region" description="Low complexity" evidence="4">
    <location>
        <begin position="61"/>
        <end position="95"/>
    </location>
</feature>
<feature type="repeat" description="WD" evidence="3">
    <location>
        <begin position="314"/>
        <end position="346"/>
    </location>
</feature>
<evidence type="ECO:0000256" key="4">
    <source>
        <dbReference type="SAM" id="MobiDB-lite"/>
    </source>
</evidence>
<dbReference type="PANTHER" id="PTHR22844:SF199">
    <property type="entry name" value="F21J9.19"/>
    <property type="match status" value="1"/>
</dbReference>
<dbReference type="PANTHER" id="PTHR22844">
    <property type="entry name" value="F-BOX AND WD40 DOMAIN PROTEIN"/>
    <property type="match status" value="1"/>
</dbReference>
<proteinExistence type="predicted"/>
<dbReference type="SUPFAM" id="SSF50978">
    <property type="entry name" value="WD40 repeat-like"/>
    <property type="match status" value="1"/>
</dbReference>
<evidence type="ECO:0000313" key="6">
    <source>
        <dbReference type="EMBL" id="JAT40944.1"/>
    </source>
</evidence>
<dbReference type="AlphaFoldDB" id="A0A1D1XEV9"/>
<dbReference type="PRINTS" id="PR00320">
    <property type="entry name" value="GPROTEINBRPT"/>
</dbReference>
<dbReference type="EMBL" id="GDJX01026992">
    <property type="protein sequence ID" value="JAT40944.1"/>
    <property type="molecule type" value="Transcribed_RNA"/>
</dbReference>
<feature type="repeat" description="WD" evidence="3">
    <location>
        <begin position="360"/>
        <end position="389"/>
    </location>
</feature>
<dbReference type="InterPro" id="IPR036322">
    <property type="entry name" value="WD40_repeat_dom_sf"/>
</dbReference>
<dbReference type="PROSITE" id="PS50082">
    <property type="entry name" value="WD_REPEATS_2"/>
    <property type="match status" value="3"/>
</dbReference>
<dbReference type="InterPro" id="IPR045182">
    <property type="entry name" value="JINGUBANG-like"/>
</dbReference>
<feature type="signal peptide" evidence="5">
    <location>
        <begin position="1"/>
        <end position="20"/>
    </location>
</feature>
<evidence type="ECO:0000256" key="1">
    <source>
        <dbReference type="ARBA" id="ARBA00022574"/>
    </source>
</evidence>
<evidence type="ECO:0000256" key="5">
    <source>
        <dbReference type="SAM" id="SignalP"/>
    </source>
</evidence>
<feature type="region of interest" description="Disordered" evidence="4">
    <location>
        <begin position="167"/>
        <end position="186"/>
    </location>
</feature>
<feature type="region of interest" description="Disordered" evidence="4">
    <location>
        <begin position="26"/>
        <end position="104"/>
    </location>
</feature>
<dbReference type="CDD" id="cd00200">
    <property type="entry name" value="WD40"/>
    <property type="match status" value="1"/>
</dbReference>
<accession>A0A1D1XEV9</accession>
<dbReference type="InterPro" id="IPR015943">
    <property type="entry name" value="WD40/YVTN_repeat-like_dom_sf"/>
</dbReference>
<dbReference type="SMART" id="SM00320">
    <property type="entry name" value="WD40"/>
    <property type="match status" value="7"/>
</dbReference>
<dbReference type="InterPro" id="IPR001680">
    <property type="entry name" value="WD40_rpt"/>
</dbReference>
<reference evidence="6" key="1">
    <citation type="submission" date="2015-07" db="EMBL/GenBank/DDBJ databases">
        <title>Transcriptome Assembly of Anthurium amnicola.</title>
        <authorList>
            <person name="Suzuki J."/>
        </authorList>
    </citation>
    <scope>NUCLEOTIDE SEQUENCE</scope>
</reference>
<sequence length="507" mass="54987">MPRRPSTSSWSPLLLHSAACCSPAADPLLPSPSLNDDPTAAGTHRDHPSRSAAATLRSDLSIPSLRSLQVSSSPSSPPSSSSSAARHHLISSLASHPRRSASTSLTVSPTGELLYSASHSGIAVYDLASLRLLEAFRSVAAGAVKSLAFSSDGRVFTAHQDAKIRAWTTPPPPAAVEEPSTSDQRAGRHRLVASLPTMGDRLLRIAIPSNYVAVRRHRKRLWIEHADAVAGLAARGGLLYSVSWDKTLKVWRAADLRCLQSLPAHDDAVNAVAVGPDFTVYTGSADSRIRVWQQQPPDLDSRSHRRRYALVATLEKHRSAVNALALSADGGVLCSGACDRSILVWEKGETAGQMTAAGAIRGHRQAIMCLAYAEDLLVSGSTDRTVRVWRRTPGGEYCCLAVMEGHAGGVRSVAARRIAAPESAAEEYRVCSGSSDGEVRVWKVWVSSADRRGDEGEIARESRDSSKNRRMREREATKLMSYLNNFHIQFYHIIIIEIMDRLFQKSP</sequence>
<dbReference type="Pfam" id="PF00400">
    <property type="entry name" value="WD40"/>
    <property type="match status" value="6"/>
</dbReference>